<dbReference type="EMBL" id="BTSY01000002">
    <property type="protein sequence ID" value="GMT15757.1"/>
    <property type="molecule type" value="Genomic_DNA"/>
</dbReference>
<proteinExistence type="predicted"/>
<name>A0AAV5V7Y7_9BILA</name>
<organism evidence="1 2">
    <name type="scientific">Pristionchus fissidentatus</name>
    <dbReference type="NCBI Taxonomy" id="1538716"/>
    <lineage>
        <taxon>Eukaryota</taxon>
        <taxon>Metazoa</taxon>
        <taxon>Ecdysozoa</taxon>
        <taxon>Nematoda</taxon>
        <taxon>Chromadorea</taxon>
        <taxon>Rhabditida</taxon>
        <taxon>Rhabditina</taxon>
        <taxon>Diplogasteromorpha</taxon>
        <taxon>Diplogasteroidea</taxon>
        <taxon>Neodiplogasteridae</taxon>
        <taxon>Pristionchus</taxon>
    </lineage>
</organism>
<gene>
    <name evidence="1" type="ORF">PFISCL1PPCAC_7054</name>
</gene>
<reference evidence="1" key="1">
    <citation type="submission" date="2023-10" db="EMBL/GenBank/DDBJ databases">
        <title>Genome assembly of Pristionchus species.</title>
        <authorList>
            <person name="Yoshida K."/>
            <person name="Sommer R.J."/>
        </authorList>
    </citation>
    <scope>NUCLEOTIDE SEQUENCE</scope>
    <source>
        <strain evidence="1">RS5133</strain>
    </source>
</reference>
<feature type="non-terminal residue" evidence="1">
    <location>
        <position position="177"/>
    </location>
</feature>
<sequence length="177" mass="20741">VCVEELFECPKDRFIGRIFPKYHVDLNHLNDLRSRLEESDRRRVEDQIEIRRRNEDNCEKVKKWKQTLLRRPKEAESVDALSDLDKETALNLQTLARKEEEFIKTANACVRELQNVLDRKRTVVEGMIEALFGNCKESIDIGINAKTPKLSELVDEVFKQAEYLIEAFSRNGAAYRK</sequence>
<comment type="caution">
    <text evidence="1">The sequence shown here is derived from an EMBL/GenBank/DDBJ whole genome shotgun (WGS) entry which is preliminary data.</text>
</comment>
<feature type="non-terminal residue" evidence="1">
    <location>
        <position position="1"/>
    </location>
</feature>
<dbReference type="AlphaFoldDB" id="A0AAV5V7Y7"/>
<keyword evidence="2" id="KW-1185">Reference proteome</keyword>
<accession>A0AAV5V7Y7</accession>
<evidence type="ECO:0000313" key="2">
    <source>
        <dbReference type="Proteomes" id="UP001432322"/>
    </source>
</evidence>
<dbReference type="Proteomes" id="UP001432322">
    <property type="component" value="Unassembled WGS sequence"/>
</dbReference>
<protein>
    <submittedName>
        <fullName evidence="1">Uncharacterized protein</fullName>
    </submittedName>
</protein>
<evidence type="ECO:0000313" key="1">
    <source>
        <dbReference type="EMBL" id="GMT15757.1"/>
    </source>
</evidence>